<evidence type="ECO:0000313" key="1">
    <source>
        <dbReference type="EMBL" id="EFA82029.1"/>
    </source>
</evidence>
<comment type="caution">
    <text evidence="1">The sequence shown here is derived from an EMBL/GenBank/DDBJ whole genome shotgun (WGS) entry which is preliminary data.</text>
</comment>
<proteinExistence type="predicted"/>
<protein>
    <submittedName>
        <fullName evidence="1">Uncharacterized protein</fullName>
    </submittedName>
</protein>
<dbReference type="Proteomes" id="UP000001396">
    <property type="component" value="Unassembled WGS sequence"/>
</dbReference>
<accession>D3B8Z0</accession>
<name>D3B8Z0_HETP5</name>
<dbReference type="GeneID" id="31360420"/>
<dbReference type="RefSeq" id="XP_020434146.1">
    <property type="nucleotide sequence ID" value="XM_020575830.1"/>
</dbReference>
<gene>
    <name evidence="1" type="ORF">PPL_04934</name>
</gene>
<dbReference type="AlphaFoldDB" id="D3B8Z0"/>
<sequence>MGLLRSRKLSKPIVEILTGDFKHSRYYDFIYIFSKESVKRTVEHRSHSLLSFKK</sequence>
<organism evidence="1 2">
    <name type="scientific">Heterostelium pallidum (strain ATCC 26659 / Pp 5 / PN500)</name>
    <name type="common">Cellular slime mold</name>
    <name type="synonym">Polysphondylium pallidum</name>
    <dbReference type="NCBI Taxonomy" id="670386"/>
    <lineage>
        <taxon>Eukaryota</taxon>
        <taxon>Amoebozoa</taxon>
        <taxon>Evosea</taxon>
        <taxon>Eumycetozoa</taxon>
        <taxon>Dictyostelia</taxon>
        <taxon>Acytosteliales</taxon>
        <taxon>Acytosteliaceae</taxon>
        <taxon>Heterostelium</taxon>
    </lineage>
</organism>
<reference evidence="1 2" key="1">
    <citation type="journal article" date="2011" name="Genome Res.">
        <title>Phylogeny-wide analysis of social amoeba genomes highlights ancient origins for complex intercellular communication.</title>
        <authorList>
            <person name="Heidel A.J."/>
            <person name="Lawal H.M."/>
            <person name="Felder M."/>
            <person name="Schilde C."/>
            <person name="Helps N.R."/>
            <person name="Tunggal B."/>
            <person name="Rivero F."/>
            <person name="John U."/>
            <person name="Schleicher M."/>
            <person name="Eichinger L."/>
            <person name="Platzer M."/>
            <person name="Noegel A.A."/>
            <person name="Schaap P."/>
            <person name="Gloeckner G."/>
        </authorList>
    </citation>
    <scope>NUCLEOTIDE SEQUENCE [LARGE SCALE GENOMIC DNA]</scope>
    <source>
        <strain evidence="2">ATCC 26659 / Pp 5 / PN500</strain>
    </source>
</reference>
<evidence type="ECO:0000313" key="2">
    <source>
        <dbReference type="Proteomes" id="UP000001396"/>
    </source>
</evidence>
<dbReference type="InParanoid" id="D3B8Z0"/>
<dbReference type="EMBL" id="ADBJ01000021">
    <property type="protein sequence ID" value="EFA82029.1"/>
    <property type="molecule type" value="Genomic_DNA"/>
</dbReference>
<keyword evidence="2" id="KW-1185">Reference proteome</keyword>